<comment type="caution">
    <text evidence="2">The sequence shown here is derived from an EMBL/GenBank/DDBJ whole genome shotgun (WGS) entry which is preliminary data.</text>
</comment>
<reference evidence="2" key="1">
    <citation type="submission" date="2020-05" db="EMBL/GenBank/DDBJ databases">
        <authorList>
            <person name="Rincon C."/>
            <person name="Sanders R I."/>
            <person name="Robbins C."/>
            <person name="Chaturvedi A."/>
        </authorList>
    </citation>
    <scope>NUCLEOTIDE SEQUENCE</scope>
    <source>
        <strain evidence="2">CHB12</strain>
    </source>
</reference>
<evidence type="ECO:0000313" key="3">
    <source>
        <dbReference type="Proteomes" id="UP000684084"/>
    </source>
</evidence>
<sequence>MLNLKSQRFKSSLDATIAIIKTQFISINNQPPIYKTNLQQYLQKNPFYNNYISDDIVYFAKAIVQSLQAHFSHNDLYDSIKILDPKKLPLQKSVLSLYGIEKLKLLCEYFGNQKHKSNGIIVQPLINSSECKKEWQMVKYMKLMKNYNIIIEGWHHVWSTCSQFKNQFSNINILVNIVLFVLLLNANVERVFSQHKLTKTRLRNKLNVETLDMHLTILLIILKILIGIKHLINEKMNMYVK</sequence>
<gene>
    <name evidence="2" type="ORF">CHRIB12_LOCUS12607</name>
</gene>
<keyword evidence="1" id="KW-1133">Transmembrane helix</keyword>
<name>A0A915ZC55_9GLOM</name>
<evidence type="ECO:0000313" key="2">
    <source>
        <dbReference type="EMBL" id="CAB5370279.1"/>
    </source>
</evidence>
<feature type="transmembrane region" description="Helical" evidence="1">
    <location>
        <begin position="173"/>
        <end position="193"/>
    </location>
</feature>
<protein>
    <recommendedName>
        <fullName evidence="4">HAT C-terminal dimerisation domain-containing protein</fullName>
    </recommendedName>
</protein>
<dbReference type="OrthoDB" id="2370001at2759"/>
<organism evidence="2 3">
    <name type="scientific">Rhizophagus irregularis</name>
    <dbReference type="NCBI Taxonomy" id="588596"/>
    <lineage>
        <taxon>Eukaryota</taxon>
        <taxon>Fungi</taxon>
        <taxon>Fungi incertae sedis</taxon>
        <taxon>Mucoromycota</taxon>
        <taxon>Glomeromycotina</taxon>
        <taxon>Glomeromycetes</taxon>
        <taxon>Glomerales</taxon>
        <taxon>Glomeraceae</taxon>
        <taxon>Rhizophagus</taxon>
    </lineage>
</organism>
<proteinExistence type="predicted"/>
<keyword evidence="1" id="KW-0812">Transmembrane</keyword>
<feature type="transmembrane region" description="Helical" evidence="1">
    <location>
        <begin position="213"/>
        <end position="232"/>
    </location>
</feature>
<dbReference type="PANTHER" id="PTHR46880:SF5">
    <property type="entry name" value="DUF4371 DOMAIN-CONTAINING PROTEIN"/>
    <property type="match status" value="1"/>
</dbReference>
<accession>A0A915ZC55</accession>
<evidence type="ECO:0000256" key="1">
    <source>
        <dbReference type="SAM" id="Phobius"/>
    </source>
</evidence>
<keyword evidence="1" id="KW-0472">Membrane</keyword>
<evidence type="ECO:0008006" key="4">
    <source>
        <dbReference type="Google" id="ProtNLM"/>
    </source>
</evidence>
<dbReference type="AlphaFoldDB" id="A0A915ZC55"/>
<dbReference type="Proteomes" id="UP000684084">
    <property type="component" value="Unassembled WGS sequence"/>
</dbReference>
<dbReference type="VEuPathDB" id="FungiDB:RhiirFUN_023347"/>
<dbReference type="PANTHER" id="PTHR46880">
    <property type="entry name" value="RAS-ASSOCIATING DOMAIN-CONTAINING PROTEIN"/>
    <property type="match status" value="1"/>
</dbReference>
<dbReference type="EMBL" id="CAGKOT010000027">
    <property type="protein sequence ID" value="CAB5370279.1"/>
    <property type="molecule type" value="Genomic_DNA"/>
</dbReference>